<dbReference type="GO" id="GO:0022627">
    <property type="term" value="C:cytosolic small ribosomal subunit"/>
    <property type="evidence" value="ECO:0007669"/>
    <property type="project" value="UniProtKB-UniRule"/>
</dbReference>
<dbReference type="InterPro" id="IPR018130">
    <property type="entry name" value="Ribosomal_uS2_CS"/>
</dbReference>
<dbReference type="InterPro" id="IPR032281">
    <property type="entry name" value="Ribosomal_uS2_C"/>
</dbReference>
<sequence length="259" mass="28826">MSGGHPIFQLTNDDALKLLATNVHLGSTNGNYQMENYIHARRADGVHIININKTWEKLLLAARAFAAIENPADICVVSGRPYAQRALLKFAQHTGCTAIVGRFTPGCMTNQMQKNFREPRLIIVSDPRLDHQAVSEASFANVPVIAFVNTDSPLKLVDIAIPCNNNGKQAIGLMWWLLAREILQLKGKISRSTGFVLEDKIIMPDLYFYRDPEEKEKEDAVAANEKADFPVEKVEDFAAKADMSLNLNKIDDWAEACNA</sequence>
<dbReference type="GeneID" id="36380825"/>
<dbReference type="WormBase" id="SRAE_2000311200">
    <property type="protein sequence ID" value="SRP02234"/>
    <property type="gene ID" value="WBGene00263332"/>
</dbReference>
<dbReference type="RefSeq" id="XP_024507655.1">
    <property type="nucleotide sequence ID" value="XM_024654267.1"/>
</dbReference>
<comment type="subcellular location">
    <subcellularLocation>
        <location evidence="1 6">Cytoplasm</location>
    </subcellularLocation>
</comment>
<evidence type="ECO:0000313" key="9">
    <source>
        <dbReference type="EMBL" id="CEF68455.1"/>
    </source>
</evidence>
<dbReference type="NCBIfam" id="TIGR01012">
    <property type="entry name" value="uS2_euk_arch"/>
    <property type="match status" value="1"/>
</dbReference>
<reference evidence="9 10" key="1">
    <citation type="submission" date="2014-09" db="EMBL/GenBank/DDBJ databases">
        <authorList>
            <person name="Martin A.A."/>
        </authorList>
    </citation>
    <scope>NUCLEOTIDE SEQUENCE</scope>
    <source>
        <strain evidence="10">ED321</strain>
        <strain evidence="9">ED321 Heterogonic</strain>
    </source>
</reference>
<dbReference type="EMBL" id="LN609529">
    <property type="protein sequence ID" value="CEF68455.1"/>
    <property type="molecule type" value="Genomic_DNA"/>
</dbReference>
<dbReference type="HAMAP" id="MF_03015">
    <property type="entry name" value="Ribosomal_S2_euk"/>
    <property type="match status" value="1"/>
</dbReference>
<dbReference type="PRINTS" id="PR00395">
    <property type="entry name" value="RIBOSOMALS2"/>
</dbReference>
<dbReference type="PROSITE" id="PS00962">
    <property type="entry name" value="RIBOSOMAL_S2_1"/>
    <property type="match status" value="1"/>
</dbReference>
<protein>
    <recommendedName>
        <fullName evidence="6">Small ribosomal subunit protein uS2</fullName>
    </recommendedName>
</protein>
<comment type="function">
    <text evidence="6">Required for the assembly and/or stability of the 40S ribosomal subunit. Required for the processing of the 20S rRNA-precursor to mature 18S rRNA in a late step of the maturation of 40S ribosomal subunits.</text>
</comment>
<dbReference type="InterPro" id="IPR023591">
    <property type="entry name" value="Ribosomal_uS2_flav_dom_sf"/>
</dbReference>
<dbReference type="WBParaSite" id="SRAE_2000311200.1">
    <property type="protein sequence ID" value="SRAE_2000311200.1"/>
    <property type="gene ID" value="WBGene00263332"/>
</dbReference>
<dbReference type="OrthoDB" id="414863at2759"/>
<dbReference type="GO" id="GO:0000028">
    <property type="term" value="P:ribosomal small subunit assembly"/>
    <property type="evidence" value="ECO:0007669"/>
    <property type="project" value="UniProtKB-UniRule"/>
</dbReference>
<evidence type="ECO:0000256" key="6">
    <source>
        <dbReference type="HAMAP-Rule" id="MF_03015"/>
    </source>
</evidence>
<dbReference type="AlphaFoldDB" id="A0A090LLM3"/>
<evidence type="ECO:0000256" key="3">
    <source>
        <dbReference type="ARBA" id="ARBA00022490"/>
    </source>
</evidence>
<gene>
    <name evidence="9 11 12" type="ORF">SRAE_2000311200</name>
</gene>
<evidence type="ECO:0000313" key="11">
    <source>
        <dbReference type="WBParaSite" id="SRAE_2000311200.1"/>
    </source>
</evidence>
<name>A0A090LLM3_STRRB</name>
<evidence type="ECO:0000256" key="5">
    <source>
        <dbReference type="ARBA" id="ARBA00023274"/>
    </source>
</evidence>
<reference evidence="11" key="2">
    <citation type="submission" date="2020-12" db="UniProtKB">
        <authorList>
            <consortium name="WormBaseParasite"/>
        </authorList>
    </citation>
    <scope>IDENTIFICATION</scope>
</reference>
<evidence type="ECO:0000259" key="8">
    <source>
        <dbReference type="Pfam" id="PF16122"/>
    </source>
</evidence>
<dbReference type="FunFam" id="3.40.50.10490:FF:000012">
    <property type="entry name" value="40S ribosomal protein SA"/>
    <property type="match status" value="1"/>
</dbReference>
<dbReference type="Pfam" id="PF16122">
    <property type="entry name" value="40S_SA_C"/>
    <property type="match status" value="1"/>
</dbReference>
<keyword evidence="3 6" id="KW-0963">Cytoplasm</keyword>
<dbReference type="PROSITE" id="PS00963">
    <property type="entry name" value="RIBOSOMAL_S2_2"/>
    <property type="match status" value="1"/>
</dbReference>
<dbReference type="GO" id="GO:0003735">
    <property type="term" value="F:structural constituent of ribosome"/>
    <property type="evidence" value="ECO:0007669"/>
    <property type="project" value="UniProtKB-UniRule"/>
</dbReference>
<dbReference type="SUPFAM" id="SSF52313">
    <property type="entry name" value="Ribosomal protein S2"/>
    <property type="match status" value="1"/>
</dbReference>
<dbReference type="Proteomes" id="UP000035682">
    <property type="component" value="Unplaced"/>
</dbReference>
<comment type="subunit">
    <text evidence="6">Component of the small ribosomal subunit. Mature ribosomes consist of a small (40S) and a large (60S) subunit. The 40S subunit contains about 33 different proteins and 1 molecule of RNA (18S). The 60S subunit contains about 49 different proteins and 3 molecules of RNA (28S, 5.8S and 5S). Interacts with ribosomal protein S21.</text>
</comment>
<dbReference type="STRING" id="34506.A0A090LLM3"/>
<evidence type="ECO:0000313" key="12">
    <source>
        <dbReference type="WormBase" id="SRAE_2000311200"/>
    </source>
</evidence>
<dbReference type="Gene3D" id="3.40.50.10490">
    <property type="entry name" value="Glucose-6-phosphate isomerase like protein, domain 1"/>
    <property type="match status" value="1"/>
</dbReference>
<keyword evidence="5 6" id="KW-0687">Ribonucleoprotein</keyword>
<organism evidence="9">
    <name type="scientific">Strongyloides ratti</name>
    <name type="common">Parasitic roundworm</name>
    <dbReference type="NCBI Taxonomy" id="34506"/>
    <lineage>
        <taxon>Eukaryota</taxon>
        <taxon>Metazoa</taxon>
        <taxon>Ecdysozoa</taxon>
        <taxon>Nematoda</taxon>
        <taxon>Chromadorea</taxon>
        <taxon>Rhabditida</taxon>
        <taxon>Tylenchina</taxon>
        <taxon>Panagrolaimomorpha</taxon>
        <taxon>Strongyloidoidea</taxon>
        <taxon>Strongyloididae</taxon>
        <taxon>Strongyloides</taxon>
    </lineage>
</organism>
<dbReference type="Pfam" id="PF00318">
    <property type="entry name" value="Ribosomal_S2"/>
    <property type="match status" value="2"/>
</dbReference>
<accession>A0A090LLM3</accession>
<evidence type="ECO:0000256" key="1">
    <source>
        <dbReference type="ARBA" id="ARBA00004496"/>
    </source>
</evidence>
<feature type="domain" description="Small ribosomal subunit protein uS2 C-terminal" evidence="8">
    <location>
        <begin position="207"/>
        <end position="255"/>
    </location>
</feature>
<dbReference type="GO" id="GO:0006412">
    <property type="term" value="P:translation"/>
    <property type="evidence" value="ECO:0007669"/>
    <property type="project" value="UniProtKB-UniRule"/>
</dbReference>
<comment type="similarity">
    <text evidence="2 6 7">Belongs to the universal ribosomal protein uS2 family.</text>
</comment>
<dbReference type="PANTHER" id="PTHR11489">
    <property type="entry name" value="40S RIBOSOMAL PROTEIN SA"/>
    <property type="match status" value="1"/>
</dbReference>
<dbReference type="InterPro" id="IPR001865">
    <property type="entry name" value="Ribosomal_uS2"/>
</dbReference>
<keyword evidence="4 6" id="KW-0689">Ribosomal protein</keyword>
<dbReference type="InterPro" id="IPR005707">
    <property type="entry name" value="Ribosomal_uS2_euk/arc"/>
</dbReference>
<dbReference type="InterPro" id="IPR027498">
    <property type="entry name" value="Ribosomal_uS2_euk"/>
</dbReference>
<dbReference type="OMA" id="VKNFFEP"/>
<evidence type="ECO:0000256" key="7">
    <source>
        <dbReference type="RuleBase" id="RU003631"/>
    </source>
</evidence>
<evidence type="ECO:0000256" key="2">
    <source>
        <dbReference type="ARBA" id="ARBA00006242"/>
    </source>
</evidence>
<proteinExistence type="inferred from homology"/>
<evidence type="ECO:0000256" key="4">
    <source>
        <dbReference type="ARBA" id="ARBA00022980"/>
    </source>
</evidence>
<dbReference type="CDD" id="cd01425">
    <property type="entry name" value="RPS2"/>
    <property type="match status" value="1"/>
</dbReference>
<keyword evidence="10" id="KW-1185">Reference proteome</keyword>
<evidence type="ECO:0000313" key="10">
    <source>
        <dbReference type="Proteomes" id="UP000035682"/>
    </source>
</evidence>
<dbReference type="CTD" id="36380825"/>